<feature type="compositionally biased region" description="Low complexity" evidence="1">
    <location>
        <begin position="280"/>
        <end position="298"/>
    </location>
</feature>
<dbReference type="InterPro" id="IPR039905">
    <property type="entry name" value="CD2BP2/Lin1"/>
</dbReference>
<feature type="region of interest" description="Disordered" evidence="1">
    <location>
        <begin position="207"/>
        <end position="237"/>
    </location>
</feature>
<dbReference type="PANTHER" id="PTHR13138:SF3">
    <property type="entry name" value="CD2 ANTIGEN CYTOPLASMIC TAIL-BINDING PROTEIN 2"/>
    <property type="match status" value="1"/>
</dbReference>
<dbReference type="EMBL" id="HBEC01013203">
    <property type="protein sequence ID" value="CAD8286044.1"/>
    <property type="molecule type" value="Transcribed_RNA"/>
</dbReference>
<accession>A0A7R9V610</accession>
<feature type="region of interest" description="Disordered" evidence="1">
    <location>
        <begin position="29"/>
        <end position="52"/>
    </location>
</feature>
<feature type="region of interest" description="Disordered" evidence="1">
    <location>
        <begin position="280"/>
        <end position="350"/>
    </location>
</feature>
<organism evidence="2">
    <name type="scientific">Chlamydomonas euryale</name>
    <dbReference type="NCBI Taxonomy" id="1486919"/>
    <lineage>
        <taxon>Eukaryota</taxon>
        <taxon>Viridiplantae</taxon>
        <taxon>Chlorophyta</taxon>
        <taxon>core chlorophytes</taxon>
        <taxon>Chlorophyceae</taxon>
        <taxon>CS clade</taxon>
        <taxon>Chlamydomonadales</taxon>
        <taxon>Chlamydomonadaceae</taxon>
        <taxon>Chlamydomonas</taxon>
    </lineage>
</organism>
<sequence length="421" mass="45036">MAEQGGKRPRPADDIDAVIKAELAADMAKRMAKKSSKEPKTKGMTLAQIEDSEGGPIKESMIATAQIKRAALRKKGGKGVADDDADVDMPEDVDQFEEDKAEVEQEGGVKIIPFSLQEERETGHFDEEGNYVEEKENRDDMDAWLDSAEVVDEKLLETIEARKKAEAEAEEAVAKQAPVTERQLAAAKADLASHMLEGETVTRALKRIRGSDNRAAGSRGKSVKDKTKAAGGEQAPNGDLALFERLTELVDMLFAEGETDIFTTTQRELQRSAEMWLPKPAEAGPSAGVGAPAAAESKGGADDDDDDMFAEADVASRPFAAKAESGGAKHERNLAPGSPDTGQTAVKSAAPTQLTASVSAPATVQQTNFESWPIKELKRFLEENGVETGGIVEKCDLVSRATQVEAETAVAHAQETSQVSL</sequence>
<dbReference type="AlphaFoldDB" id="A0A7R9V610"/>
<name>A0A7R9V610_9CHLO</name>
<evidence type="ECO:0008006" key="3">
    <source>
        <dbReference type="Google" id="ProtNLM"/>
    </source>
</evidence>
<proteinExistence type="predicted"/>
<feature type="compositionally biased region" description="Polar residues" evidence="1">
    <location>
        <begin position="340"/>
        <end position="350"/>
    </location>
</feature>
<dbReference type="PANTHER" id="PTHR13138">
    <property type="entry name" value="PROTEIN LIN1"/>
    <property type="match status" value="1"/>
</dbReference>
<evidence type="ECO:0000256" key="1">
    <source>
        <dbReference type="SAM" id="MobiDB-lite"/>
    </source>
</evidence>
<dbReference type="GO" id="GO:0005682">
    <property type="term" value="C:U5 snRNP"/>
    <property type="evidence" value="ECO:0007669"/>
    <property type="project" value="InterPro"/>
</dbReference>
<evidence type="ECO:0000313" key="2">
    <source>
        <dbReference type="EMBL" id="CAD8286044.1"/>
    </source>
</evidence>
<reference evidence="2" key="1">
    <citation type="submission" date="2021-01" db="EMBL/GenBank/DDBJ databases">
        <authorList>
            <person name="Corre E."/>
            <person name="Pelletier E."/>
            <person name="Niang G."/>
            <person name="Scheremetjew M."/>
            <person name="Finn R."/>
            <person name="Kale V."/>
            <person name="Holt S."/>
            <person name="Cochrane G."/>
            <person name="Meng A."/>
            <person name="Brown T."/>
            <person name="Cohen L."/>
        </authorList>
    </citation>
    <scope>NUCLEOTIDE SEQUENCE</scope>
    <source>
        <strain evidence="2">CCMP219</strain>
    </source>
</reference>
<gene>
    <name evidence="2" type="ORF">CEUR00632_LOCUS6082</name>
</gene>
<protein>
    <recommendedName>
        <fullName evidence="3">GYF domain-containing protein</fullName>
    </recommendedName>
</protein>